<comment type="similarity">
    <text evidence="1">Belongs to the glycosyl hydrolase 3 family.</text>
</comment>
<dbReference type="Pfam" id="PF01915">
    <property type="entry name" value="Glyco_hydro_3_C"/>
    <property type="match status" value="1"/>
</dbReference>
<accession>A0A8H6SBI2</accession>
<organism evidence="6 7">
    <name type="scientific">Mycena chlorophos</name>
    <name type="common">Agaric fungus</name>
    <name type="synonym">Agaricus chlorophos</name>
    <dbReference type="NCBI Taxonomy" id="658473"/>
    <lineage>
        <taxon>Eukaryota</taxon>
        <taxon>Fungi</taxon>
        <taxon>Dikarya</taxon>
        <taxon>Basidiomycota</taxon>
        <taxon>Agaricomycotina</taxon>
        <taxon>Agaricomycetes</taxon>
        <taxon>Agaricomycetidae</taxon>
        <taxon>Agaricales</taxon>
        <taxon>Marasmiineae</taxon>
        <taxon>Mycenaceae</taxon>
        <taxon>Mycena</taxon>
    </lineage>
</organism>
<evidence type="ECO:0000256" key="1">
    <source>
        <dbReference type="ARBA" id="ARBA00005336"/>
    </source>
</evidence>
<proteinExistence type="inferred from homology"/>
<evidence type="ECO:0000259" key="5">
    <source>
        <dbReference type="Pfam" id="PF01915"/>
    </source>
</evidence>
<evidence type="ECO:0000256" key="2">
    <source>
        <dbReference type="ARBA" id="ARBA00022801"/>
    </source>
</evidence>
<evidence type="ECO:0000256" key="3">
    <source>
        <dbReference type="ARBA" id="ARBA00023295"/>
    </source>
</evidence>
<evidence type="ECO:0000259" key="4">
    <source>
        <dbReference type="Pfam" id="PF00933"/>
    </source>
</evidence>
<feature type="domain" description="Glycoside hydrolase family 3 C-terminal" evidence="5">
    <location>
        <begin position="318"/>
        <end position="380"/>
    </location>
</feature>
<evidence type="ECO:0000313" key="7">
    <source>
        <dbReference type="Proteomes" id="UP000613580"/>
    </source>
</evidence>
<dbReference type="PANTHER" id="PTHR30620:SF117">
    <property type="entry name" value="BETA-1,4-XYLOSIDASE (EUROFUNG)"/>
    <property type="match status" value="1"/>
</dbReference>
<dbReference type="SUPFAM" id="SSF51445">
    <property type="entry name" value="(Trans)glycosidases"/>
    <property type="match status" value="1"/>
</dbReference>
<keyword evidence="3" id="KW-0326">Glycosidase</keyword>
<comment type="caution">
    <text evidence="6">The sequence shown here is derived from an EMBL/GenBank/DDBJ whole genome shotgun (WGS) entry which is preliminary data.</text>
</comment>
<protein>
    <submittedName>
        <fullName evidence="6">Glycoside hydrolase family 3 protein</fullName>
    </submittedName>
</protein>
<dbReference type="InterPro" id="IPR001764">
    <property type="entry name" value="Glyco_hydro_3_N"/>
</dbReference>
<dbReference type="GO" id="GO:0009251">
    <property type="term" value="P:glucan catabolic process"/>
    <property type="evidence" value="ECO:0007669"/>
    <property type="project" value="TreeGrafter"/>
</dbReference>
<evidence type="ECO:0000313" key="6">
    <source>
        <dbReference type="EMBL" id="KAF7295898.1"/>
    </source>
</evidence>
<feature type="domain" description="Glycoside hydrolase family 3 N-terminal" evidence="4">
    <location>
        <begin position="145"/>
        <end position="259"/>
    </location>
</feature>
<dbReference type="InterPro" id="IPR017853">
    <property type="entry name" value="GH"/>
</dbReference>
<dbReference type="Gene3D" id="3.20.20.300">
    <property type="entry name" value="Glycoside hydrolase, family 3, N-terminal domain"/>
    <property type="match status" value="1"/>
</dbReference>
<dbReference type="Proteomes" id="UP000613580">
    <property type="component" value="Unassembled WGS sequence"/>
</dbReference>
<keyword evidence="7" id="KW-1185">Reference proteome</keyword>
<dbReference type="SUPFAM" id="SSF52279">
    <property type="entry name" value="Beta-D-glucan exohydrolase, C-terminal domain"/>
    <property type="match status" value="1"/>
</dbReference>
<dbReference type="PANTHER" id="PTHR30620">
    <property type="entry name" value="PERIPLASMIC BETA-GLUCOSIDASE-RELATED"/>
    <property type="match status" value="1"/>
</dbReference>
<dbReference type="PRINTS" id="PR00133">
    <property type="entry name" value="GLHYDRLASE3"/>
</dbReference>
<dbReference type="Pfam" id="PF00933">
    <property type="entry name" value="Glyco_hydro_3"/>
    <property type="match status" value="1"/>
</dbReference>
<dbReference type="GO" id="GO:0008422">
    <property type="term" value="F:beta-glucosidase activity"/>
    <property type="evidence" value="ECO:0007669"/>
    <property type="project" value="TreeGrafter"/>
</dbReference>
<dbReference type="InterPro" id="IPR002772">
    <property type="entry name" value="Glyco_hydro_3_C"/>
</dbReference>
<dbReference type="AlphaFoldDB" id="A0A8H6SBI2"/>
<dbReference type="OrthoDB" id="9991235at2759"/>
<sequence>MMLEDLIRFLKEHSLVPDNHFPKKSIRSILDGEVSHCENDEKPSLFYIVANKRDGLDVVKFDHIARDTYMMGIPSTVPSWRIIQSARVIDGEICFNIKDVNLLLNIGASRFGLHKEQYNHKTAKAIEYMIVDALKLAEPFNRKELHGITDNGTTFPSPIDLSASFNRDLVTQVATVIGNEAEALGLSQVFAPVLDLSRELRWGRVEENYGEDPFLTGEIGSAYMSSLQTERRQNTSSTAIARVAATCKQFPAFGSPQVDYRVAFGDHVFFNASNKGITPHGVHQFLVSSEGAAFSHVKANFAQGCELWSNDQSGFDEALDLVKAVQGAGKPTVVVFVSGKPVAEPWIQDNVDAVVQQFYPGELGGLAIAEVLFGAVNPSGT</sequence>
<reference evidence="6" key="1">
    <citation type="submission" date="2020-05" db="EMBL/GenBank/DDBJ databases">
        <title>Mycena genomes resolve the evolution of fungal bioluminescence.</title>
        <authorList>
            <person name="Tsai I.J."/>
        </authorList>
    </citation>
    <scope>NUCLEOTIDE SEQUENCE</scope>
    <source>
        <strain evidence="6">110903Hualien_Pintung</strain>
    </source>
</reference>
<dbReference type="EMBL" id="JACAZE010000018">
    <property type="protein sequence ID" value="KAF7295898.1"/>
    <property type="molecule type" value="Genomic_DNA"/>
</dbReference>
<gene>
    <name evidence="6" type="ORF">HMN09_01133500</name>
</gene>
<name>A0A8H6SBI2_MYCCL</name>
<dbReference type="InterPro" id="IPR036962">
    <property type="entry name" value="Glyco_hydro_3_N_sf"/>
</dbReference>
<dbReference type="Gene3D" id="3.40.50.1700">
    <property type="entry name" value="Glycoside hydrolase family 3 C-terminal domain"/>
    <property type="match status" value="1"/>
</dbReference>
<dbReference type="InterPro" id="IPR036881">
    <property type="entry name" value="Glyco_hydro_3_C_sf"/>
</dbReference>
<keyword evidence="2 6" id="KW-0378">Hydrolase</keyword>
<dbReference type="InterPro" id="IPR051915">
    <property type="entry name" value="Cellulose_Degrad_GH3"/>
</dbReference>
<dbReference type="Gene3D" id="1.10.3210.10">
    <property type="entry name" value="Hypothetical protein af1432"/>
    <property type="match status" value="1"/>
</dbReference>
<dbReference type="SUPFAM" id="SSF109604">
    <property type="entry name" value="HD-domain/PDEase-like"/>
    <property type="match status" value="1"/>
</dbReference>